<organism evidence="9 10">
    <name type="scientific">Haloquadratum walsbyi J07HQW1</name>
    <dbReference type="NCBI Taxonomy" id="1238424"/>
    <lineage>
        <taxon>Archaea</taxon>
        <taxon>Methanobacteriati</taxon>
        <taxon>Methanobacteriota</taxon>
        <taxon>Stenosarchaea group</taxon>
        <taxon>Halobacteria</taxon>
        <taxon>Halobacteriales</taxon>
        <taxon>Haloferacaceae</taxon>
        <taxon>Haloquadratum</taxon>
    </lineage>
</organism>
<dbReference type="EMBL" id="KE356560">
    <property type="protein sequence ID" value="ERG92682.1"/>
    <property type="molecule type" value="Genomic_DNA"/>
</dbReference>
<keyword evidence="2" id="KW-0813">Transport</keyword>
<dbReference type="SMART" id="SM00382">
    <property type="entry name" value="AAA"/>
    <property type="match status" value="1"/>
</dbReference>
<evidence type="ECO:0000256" key="2">
    <source>
        <dbReference type="ARBA" id="ARBA00022448"/>
    </source>
</evidence>
<dbReference type="InterPro" id="IPR032823">
    <property type="entry name" value="BCA_ABC_TP_C"/>
</dbReference>
<keyword evidence="3" id="KW-0547">Nucleotide-binding</keyword>
<evidence type="ECO:0000313" key="10">
    <source>
        <dbReference type="Proteomes" id="UP000030649"/>
    </source>
</evidence>
<protein>
    <recommendedName>
        <fullName evidence="7">Probable branched-chain amino acid transport ATP-binding protein LivG</fullName>
    </recommendedName>
</protein>
<dbReference type="InterPro" id="IPR051120">
    <property type="entry name" value="ABC_AA/LPS_Transport"/>
</dbReference>
<evidence type="ECO:0000256" key="3">
    <source>
        <dbReference type="ARBA" id="ARBA00022741"/>
    </source>
</evidence>
<dbReference type="PROSITE" id="PS50893">
    <property type="entry name" value="ABC_TRANSPORTER_2"/>
    <property type="match status" value="1"/>
</dbReference>
<name>U1PGC4_9EURY</name>
<comment type="similarity">
    <text evidence="1">Belongs to the ABC transporter superfamily.</text>
</comment>
<comment type="function">
    <text evidence="6">Probable component of a branched-chain amino-acid transport system.</text>
</comment>
<dbReference type="Pfam" id="PF00005">
    <property type="entry name" value="ABC_tran"/>
    <property type="match status" value="1"/>
</dbReference>
<dbReference type="InterPro" id="IPR017871">
    <property type="entry name" value="ABC_transporter-like_CS"/>
</dbReference>
<dbReference type="Pfam" id="PF12399">
    <property type="entry name" value="BCA_ABC_TP_C"/>
    <property type="match status" value="1"/>
</dbReference>
<evidence type="ECO:0000256" key="6">
    <source>
        <dbReference type="ARBA" id="ARBA00056071"/>
    </source>
</evidence>
<dbReference type="Proteomes" id="UP000030649">
    <property type="component" value="Unassembled WGS sequence"/>
</dbReference>
<dbReference type="STRING" id="1238424.J07HQW1_02727"/>
<dbReference type="InterPro" id="IPR003593">
    <property type="entry name" value="AAA+_ATPase"/>
</dbReference>
<dbReference type="GO" id="GO:0016887">
    <property type="term" value="F:ATP hydrolysis activity"/>
    <property type="evidence" value="ECO:0007669"/>
    <property type="project" value="InterPro"/>
</dbReference>
<reference evidence="9 10" key="1">
    <citation type="journal article" date="2013" name="PLoS ONE">
        <title>Assembly-driven community genomics of a hypersaline microbial ecosystem.</title>
        <authorList>
            <person name="Podell S."/>
            <person name="Ugalde J.A."/>
            <person name="Narasingarao P."/>
            <person name="Banfield J.F."/>
            <person name="Heidelberg K.B."/>
            <person name="Allen E.E."/>
        </authorList>
    </citation>
    <scope>NUCLEOTIDE SEQUENCE [LARGE SCALE GENOMIC DNA]</scope>
    <source>
        <strain evidence="10">J07HQW1</strain>
    </source>
</reference>
<dbReference type="GO" id="GO:0006865">
    <property type="term" value="P:amino acid transport"/>
    <property type="evidence" value="ECO:0007669"/>
    <property type="project" value="UniProtKB-KW"/>
</dbReference>
<accession>U1PGC4</accession>
<evidence type="ECO:0000256" key="4">
    <source>
        <dbReference type="ARBA" id="ARBA00022840"/>
    </source>
</evidence>
<keyword evidence="5" id="KW-0029">Amino-acid transport</keyword>
<evidence type="ECO:0000256" key="7">
    <source>
        <dbReference type="ARBA" id="ARBA00072811"/>
    </source>
</evidence>
<dbReference type="Gene3D" id="3.40.50.300">
    <property type="entry name" value="P-loop containing nucleotide triphosphate hydrolases"/>
    <property type="match status" value="1"/>
</dbReference>
<evidence type="ECO:0000256" key="5">
    <source>
        <dbReference type="ARBA" id="ARBA00022970"/>
    </source>
</evidence>
<dbReference type="HOGENOM" id="CLU_000604_1_2_2"/>
<dbReference type="GO" id="GO:0005886">
    <property type="term" value="C:plasma membrane"/>
    <property type="evidence" value="ECO:0007669"/>
    <property type="project" value="TreeGrafter"/>
</dbReference>
<dbReference type="FunFam" id="3.40.50.300:FF:000421">
    <property type="entry name" value="Branched-chain amino acid ABC transporter ATP-binding protein"/>
    <property type="match status" value="1"/>
</dbReference>
<keyword evidence="4" id="KW-0067">ATP-binding</keyword>
<evidence type="ECO:0000259" key="8">
    <source>
        <dbReference type="PROSITE" id="PS50893"/>
    </source>
</evidence>
<dbReference type="AlphaFoldDB" id="U1PGC4"/>
<evidence type="ECO:0000313" key="9">
    <source>
        <dbReference type="EMBL" id="ERG92682.1"/>
    </source>
</evidence>
<dbReference type="InterPro" id="IPR027417">
    <property type="entry name" value="P-loop_NTPase"/>
</dbReference>
<dbReference type="SUPFAM" id="SSF52540">
    <property type="entry name" value="P-loop containing nucleoside triphosphate hydrolases"/>
    <property type="match status" value="1"/>
</dbReference>
<gene>
    <name evidence="9" type="ORF">J07HQW1_02727</name>
</gene>
<evidence type="ECO:0000256" key="1">
    <source>
        <dbReference type="ARBA" id="ARBA00005417"/>
    </source>
</evidence>
<dbReference type="GO" id="GO:0005524">
    <property type="term" value="F:ATP binding"/>
    <property type="evidence" value="ECO:0007669"/>
    <property type="project" value="UniProtKB-KW"/>
</dbReference>
<feature type="domain" description="ABC transporter" evidence="8">
    <location>
        <begin position="9"/>
        <end position="256"/>
    </location>
</feature>
<dbReference type="InterPro" id="IPR003439">
    <property type="entry name" value="ABC_transporter-like_ATP-bd"/>
</dbReference>
<sequence>MTTSDTSLLLVEDIVKRFGGLTAVDNVSFTVEANSITGLIGPNGAGKSTLFNCITGIVQPDSGIIKLDSTHIQGKSPTQIAQHGLGRTFQTPKIFRGMSVRENLAFAAPEQCGERPVSALIHPQTVSDEETTIQSRVEDTLGFLSLDHLADEYASGLSGGQRKLLELGRVLMLDPDLILLDEPMAGVNPALTDELLDRLHELINRGRTILLIEHDMDLIMNHCDRVVVLHNGQTLASGSPSLVQEDERVVEAYLGGFADE</sequence>
<proteinExistence type="inferred from homology"/>
<dbReference type="PROSITE" id="PS00211">
    <property type="entry name" value="ABC_TRANSPORTER_1"/>
    <property type="match status" value="1"/>
</dbReference>
<dbReference type="CDD" id="cd03219">
    <property type="entry name" value="ABC_Mj1267_LivG_branched"/>
    <property type="match status" value="1"/>
</dbReference>
<dbReference type="PANTHER" id="PTHR45772">
    <property type="entry name" value="CONSERVED COMPONENT OF ABC TRANSPORTER FOR NATURAL AMINO ACIDS-RELATED"/>
    <property type="match status" value="1"/>
</dbReference>
<dbReference type="PANTHER" id="PTHR45772:SF9">
    <property type="entry name" value="CONSERVED COMPONENT OF ABC TRANSPORTER FOR NATURAL AMINO ACIDS"/>
    <property type="match status" value="1"/>
</dbReference>